<gene>
    <name evidence="1" type="ORF">EWV91_00390</name>
</gene>
<accession>A0A552G5C0</accession>
<evidence type="ECO:0000313" key="1">
    <source>
        <dbReference type="EMBL" id="TRU54188.1"/>
    </source>
</evidence>
<name>A0A552G5C0_MICAE</name>
<dbReference type="Proteomes" id="UP000320293">
    <property type="component" value="Unassembled WGS sequence"/>
</dbReference>
<organism evidence="1 2">
    <name type="scientific">Microcystis aeruginosa Ma_QC_Ca_00000000_S207</name>
    <dbReference type="NCBI Taxonomy" id="2486251"/>
    <lineage>
        <taxon>Bacteria</taxon>
        <taxon>Bacillati</taxon>
        <taxon>Cyanobacteriota</taxon>
        <taxon>Cyanophyceae</taxon>
        <taxon>Oscillatoriophycideae</taxon>
        <taxon>Chroococcales</taxon>
        <taxon>Microcystaceae</taxon>
        <taxon>Microcystis</taxon>
    </lineage>
</organism>
<evidence type="ECO:0000313" key="2">
    <source>
        <dbReference type="Proteomes" id="UP000320293"/>
    </source>
</evidence>
<reference evidence="1 2" key="1">
    <citation type="submission" date="2019-01" db="EMBL/GenBank/DDBJ databases">
        <title>Coherence of Microcystis species and biogeography revealed through population genomics.</title>
        <authorList>
            <person name="Perez-Carrascal O.M."/>
            <person name="Terrat Y."/>
            <person name="Giani A."/>
            <person name="Fortin N."/>
            <person name="Tromas N."/>
            <person name="Shapiro B.J."/>
        </authorList>
    </citation>
    <scope>NUCLEOTIDE SEQUENCE [LARGE SCALE GENOMIC DNA]</scope>
    <source>
        <strain evidence="1">Ma_QC_Ca_00000000_S207</strain>
    </source>
</reference>
<sequence>MLKLLLPAPFSPLPGSLNTKSVEYRLHIRRGTHARGTHAKGRINNQFLITRFSIVKFCKKCTQIIANNCYCG</sequence>
<comment type="caution">
    <text evidence="1">The sequence shown here is derived from an EMBL/GenBank/DDBJ whole genome shotgun (WGS) entry which is preliminary data.</text>
</comment>
<protein>
    <submittedName>
        <fullName evidence="1">Uncharacterized protein</fullName>
    </submittedName>
</protein>
<proteinExistence type="predicted"/>
<dbReference type="AlphaFoldDB" id="A0A552G5C0"/>
<dbReference type="EMBL" id="SFBF01000009">
    <property type="protein sequence ID" value="TRU54188.1"/>
    <property type="molecule type" value="Genomic_DNA"/>
</dbReference>